<keyword evidence="4" id="KW-1185">Reference proteome</keyword>
<evidence type="ECO:0000256" key="2">
    <source>
        <dbReference type="ARBA" id="ARBA00023002"/>
    </source>
</evidence>
<evidence type="ECO:0000256" key="1">
    <source>
        <dbReference type="ARBA" id="ARBA00006484"/>
    </source>
</evidence>
<dbReference type="Pfam" id="PF00106">
    <property type="entry name" value="adh_short"/>
    <property type="match status" value="1"/>
</dbReference>
<dbReference type="CDD" id="cd05233">
    <property type="entry name" value="SDR_c"/>
    <property type="match status" value="1"/>
</dbReference>
<evidence type="ECO:0008006" key="5">
    <source>
        <dbReference type="Google" id="ProtNLM"/>
    </source>
</evidence>
<dbReference type="PRINTS" id="PR00081">
    <property type="entry name" value="GDHRDH"/>
</dbReference>
<evidence type="ECO:0000313" key="4">
    <source>
        <dbReference type="Proteomes" id="UP001157126"/>
    </source>
</evidence>
<dbReference type="PANTHER" id="PTHR44196">
    <property type="entry name" value="DEHYDROGENASE/REDUCTASE SDR FAMILY MEMBER 7B"/>
    <property type="match status" value="1"/>
</dbReference>
<dbReference type="PANTHER" id="PTHR44196:SF2">
    <property type="entry name" value="SHORT-CHAIN DEHYDROGENASE-RELATED"/>
    <property type="match status" value="1"/>
</dbReference>
<organism evidence="3 4">
    <name type="scientific">Mobilicoccus caccae</name>
    <dbReference type="NCBI Taxonomy" id="1859295"/>
    <lineage>
        <taxon>Bacteria</taxon>
        <taxon>Bacillati</taxon>
        <taxon>Actinomycetota</taxon>
        <taxon>Actinomycetes</taxon>
        <taxon>Micrococcales</taxon>
        <taxon>Dermatophilaceae</taxon>
        <taxon>Mobilicoccus</taxon>
    </lineage>
</organism>
<evidence type="ECO:0000313" key="3">
    <source>
        <dbReference type="EMBL" id="GMA38197.1"/>
    </source>
</evidence>
<dbReference type="EMBL" id="BSUO01000001">
    <property type="protein sequence ID" value="GMA38197.1"/>
    <property type="molecule type" value="Genomic_DNA"/>
</dbReference>
<dbReference type="InterPro" id="IPR002347">
    <property type="entry name" value="SDR_fam"/>
</dbReference>
<dbReference type="SUPFAM" id="SSF51735">
    <property type="entry name" value="NAD(P)-binding Rossmann-fold domains"/>
    <property type="match status" value="1"/>
</dbReference>
<keyword evidence="2" id="KW-0560">Oxidoreductase</keyword>
<gene>
    <name evidence="3" type="ORF">GCM10025883_02420</name>
</gene>
<protein>
    <recommendedName>
        <fullName evidence="5">Short chain dehydrogenase</fullName>
    </recommendedName>
</protein>
<comment type="similarity">
    <text evidence="1">Belongs to the short-chain dehydrogenases/reductases (SDR) family.</text>
</comment>
<sequence length="112" mass="12331">MASFMFSGTYSAAKTWVTTFTEGLATELAPRGVVVTALCPGLTHTDFHRRAGIEFMDQAALWLDVDDVVDACLADVRRGKVLSVPGLQYKAFTTMLEVVPRPLNRIISRALR</sequence>
<proteinExistence type="inferred from homology"/>
<reference evidence="4" key="1">
    <citation type="journal article" date="2019" name="Int. J. Syst. Evol. Microbiol.">
        <title>The Global Catalogue of Microorganisms (GCM) 10K type strain sequencing project: providing services to taxonomists for standard genome sequencing and annotation.</title>
        <authorList>
            <consortium name="The Broad Institute Genomics Platform"/>
            <consortium name="The Broad Institute Genome Sequencing Center for Infectious Disease"/>
            <person name="Wu L."/>
            <person name="Ma J."/>
        </authorList>
    </citation>
    <scope>NUCLEOTIDE SEQUENCE [LARGE SCALE GENOMIC DNA]</scope>
    <source>
        <strain evidence="4">NBRC 113072</strain>
    </source>
</reference>
<dbReference type="InterPro" id="IPR036291">
    <property type="entry name" value="NAD(P)-bd_dom_sf"/>
</dbReference>
<accession>A0ABQ6IN89</accession>
<dbReference type="Proteomes" id="UP001157126">
    <property type="component" value="Unassembled WGS sequence"/>
</dbReference>
<comment type="caution">
    <text evidence="3">The sequence shown here is derived from an EMBL/GenBank/DDBJ whole genome shotgun (WGS) entry which is preliminary data.</text>
</comment>
<name>A0ABQ6IN89_9MICO</name>
<dbReference type="Gene3D" id="3.40.50.720">
    <property type="entry name" value="NAD(P)-binding Rossmann-like Domain"/>
    <property type="match status" value="1"/>
</dbReference>